<dbReference type="Proteomes" id="UP001066276">
    <property type="component" value="Chromosome 4_2"/>
</dbReference>
<protein>
    <submittedName>
        <fullName evidence="2">Uncharacterized protein</fullName>
    </submittedName>
</protein>
<accession>A0AAV7SPY6</accession>
<feature type="compositionally biased region" description="Basic residues" evidence="1">
    <location>
        <begin position="45"/>
        <end position="54"/>
    </location>
</feature>
<comment type="caution">
    <text evidence="2">The sequence shown here is derived from an EMBL/GenBank/DDBJ whole genome shotgun (WGS) entry which is preliminary data.</text>
</comment>
<dbReference type="AlphaFoldDB" id="A0AAV7SPY6"/>
<proteinExistence type="predicted"/>
<name>A0AAV7SPY6_PLEWA</name>
<evidence type="ECO:0000313" key="3">
    <source>
        <dbReference type="Proteomes" id="UP001066276"/>
    </source>
</evidence>
<sequence>MPPLRVSDRRHDRGVQEGCRGRARHHNCCMGLQTNRWGGFQKGIPQKRKHGHKSNRSEADSGQHSVLRQDILAHSVLFPRLQ</sequence>
<organism evidence="2 3">
    <name type="scientific">Pleurodeles waltl</name>
    <name type="common">Iberian ribbed newt</name>
    <dbReference type="NCBI Taxonomy" id="8319"/>
    <lineage>
        <taxon>Eukaryota</taxon>
        <taxon>Metazoa</taxon>
        <taxon>Chordata</taxon>
        <taxon>Craniata</taxon>
        <taxon>Vertebrata</taxon>
        <taxon>Euteleostomi</taxon>
        <taxon>Amphibia</taxon>
        <taxon>Batrachia</taxon>
        <taxon>Caudata</taxon>
        <taxon>Salamandroidea</taxon>
        <taxon>Salamandridae</taxon>
        <taxon>Pleurodelinae</taxon>
        <taxon>Pleurodeles</taxon>
    </lineage>
</organism>
<keyword evidence="3" id="KW-1185">Reference proteome</keyword>
<reference evidence="2" key="1">
    <citation type="journal article" date="2022" name="bioRxiv">
        <title>Sequencing and chromosome-scale assembly of the giantPleurodeles waltlgenome.</title>
        <authorList>
            <person name="Brown T."/>
            <person name="Elewa A."/>
            <person name="Iarovenko S."/>
            <person name="Subramanian E."/>
            <person name="Araus A.J."/>
            <person name="Petzold A."/>
            <person name="Susuki M."/>
            <person name="Suzuki K.-i.T."/>
            <person name="Hayashi T."/>
            <person name="Toyoda A."/>
            <person name="Oliveira C."/>
            <person name="Osipova E."/>
            <person name="Leigh N.D."/>
            <person name="Simon A."/>
            <person name="Yun M.H."/>
        </authorList>
    </citation>
    <scope>NUCLEOTIDE SEQUENCE</scope>
    <source>
        <strain evidence="2">20211129_DDA</strain>
        <tissue evidence="2">Liver</tissue>
    </source>
</reference>
<feature type="region of interest" description="Disordered" evidence="1">
    <location>
        <begin position="39"/>
        <end position="65"/>
    </location>
</feature>
<evidence type="ECO:0000256" key="1">
    <source>
        <dbReference type="SAM" id="MobiDB-lite"/>
    </source>
</evidence>
<dbReference type="EMBL" id="JANPWB010000008">
    <property type="protein sequence ID" value="KAJ1166139.1"/>
    <property type="molecule type" value="Genomic_DNA"/>
</dbReference>
<gene>
    <name evidence="2" type="ORF">NDU88_006548</name>
</gene>
<evidence type="ECO:0000313" key="2">
    <source>
        <dbReference type="EMBL" id="KAJ1166139.1"/>
    </source>
</evidence>